<name>A0A7C8FSL5_9MICO</name>
<keyword evidence="1" id="KW-0472">Membrane</keyword>
<feature type="transmembrane region" description="Helical" evidence="1">
    <location>
        <begin position="102"/>
        <end position="130"/>
    </location>
</feature>
<dbReference type="RefSeq" id="WP_158036422.1">
    <property type="nucleotide sequence ID" value="NZ_BAAAZV010000020.1"/>
</dbReference>
<dbReference type="EMBL" id="WBKA01000004">
    <property type="protein sequence ID" value="KAB1631953.1"/>
    <property type="molecule type" value="Genomic_DNA"/>
</dbReference>
<organism evidence="2 3">
    <name type="scientific">Pseudoclavibacter caeni</name>
    <dbReference type="NCBI Taxonomy" id="908846"/>
    <lineage>
        <taxon>Bacteria</taxon>
        <taxon>Bacillati</taxon>
        <taxon>Actinomycetota</taxon>
        <taxon>Actinomycetes</taxon>
        <taxon>Micrococcales</taxon>
        <taxon>Microbacteriaceae</taxon>
        <taxon>Pseudoclavibacter</taxon>
    </lineage>
</organism>
<evidence type="ECO:0000256" key="1">
    <source>
        <dbReference type="SAM" id="Phobius"/>
    </source>
</evidence>
<sequence>MPPQPPAGYAPAPQAMGGYGYGYGQPQPPKSVSALGSLFDFKFGVSQAARWARSAYILVVVVALGAVVNTIVLGLITSISLFRGGSQLSMVSSFSGSGSGMGTGMVLLGVYILIASIVGAAFTAMGMMIVGRATLANYVKLHER</sequence>
<keyword evidence="1" id="KW-0812">Transmembrane</keyword>
<keyword evidence="1" id="KW-1133">Transmembrane helix</keyword>
<evidence type="ECO:0000313" key="3">
    <source>
        <dbReference type="Proteomes" id="UP000481339"/>
    </source>
</evidence>
<dbReference type="AlphaFoldDB" id="A0A7C8FSL5"/>
<keyword evidence="3" id="KW-1185">Reference proteome</keyword>
<comment type="caution">
    <text evidence="2">The sequence shown here is derived from an EMBL/GenBank/DDBJ whole genome shotgun (WGS) entry which is preliminary data.</text>
</comment>
<accession>A0A7C8FSL5</accession>
<gene>
    <name evidence="2" type="ORF">F8O02_06435</name>
</gene>
<evidence type="ECO:0000313" key="2">
    <source>
        <dbReference type="EMBL" id="KAB1631953.1"/>
    </source>
</evidence>
<feature type="transmembrane region" description="Helical" evidence="1">
    <location>
        <begin position="56"/>
        <end position="82"/>
    </location>
</feature>
<reference evidence="2 3" key="1">
    <citation type="submission" date="2019-09" db="EMBL/GenBank/DDBJ databases">
        <title>Phylogeny of genus Pseudoclavibacter and closely related genus.</title>
        <authorList>
            <person name="Li Y."/>
        </authorList>
    </citation>
    <scope>NUCLEOTIDE SEQUENCE [LARGE SCALE GENOMIC DNA]</scope>
    <source>
        <strain evidence="2 3">JCM 16921</strain>
    </source>
</reference>
<dbReference type="Proteomes" id="UP000481339">
    <property type="component" value="Unassembled WGS sequence"/>
</dbReference>
<proteinExistence type="predicted"/>
<protein>
    <submittedName>
        <fullName evidence="2">Uncharacterized protein</fullName>
    </submittedName>
</protein>